<dbReference type="Proteomes" id="UP000260812">
    <property type="component" value="Unassembled WGS sequence"/>
</dbReference>
<dbReference type="InterPro" id="IPR050490">
    <property type="entry name" value="Bact_solute-bd_prot1"/>
</dbReference>
<dbReference type="RefSeq" id="WP_117544431.1">
    <property type="nucleotide sequence ID" value="NZ_QVLV01000005.1"/>
</dbReference>
<evidence type="ECO:0000256" key="2">
    <source>
        <dbReference type="ARBA" id="ARBA00022729"/>
    </source>
</evidence>
<evidence type="ECO:0000313" key="9">
    <source>
        <dbReference type="Proteomes" id="UP000260812"/>
    </source>
</evidence>
<evidence type="ECO:0000256" key="7">
    <source>
        <dbReference type="SAM" id="SignalP"/>
    </source>
</evidence>
<keyword evidence="2 7" id="KW-0732">Signal</keyword>
<feature type="compositionally biased region" description="Basic and acidic residues" evidence="6">
    <location>
        <begin position="40"/>
        <end position="50"/>
    </location>
</feature>
<dbReference type="Pfam" id="PF01547">
    <property type="entry name" value="SBP_bac_1"/>
    <property type="match status" value="1"/>
</dbReference>
<dbReference type="GeneID" id="97987202"/>
<feature type="signal peptide" evidence="7">
    <location>
        <begin position="1"/>
        <end position="21"/>
    </location>
</feature>
<dbReference type="PROSITE" id="PS51257">
    <property type="entry name" value="PROKAR_LIPOPROTEIN"/>
    <property type="match status" value="1"/>
</dbReference>
<feature type="chain" id="PRO_5039642910" evidence="7">
    <location>
        <begin position="22"/>
        <end position="549"/>
    </location>
</feature>
<evidence type="ECO:0000256" key="6">
    <source>
        <dbReference type="SAM" id="MobiDB-lite"/>
    </source>
</evidence>
<dbReference type="EMBL" id="QVLV01000005">
    <property type="protein sequence ID" value="RGE61863.1"/>
    <property type="molecule type" value="Genomic_DNA"/>
</dbReference>
<sequence length="549" mass="61280">MFKKKISLLLTCVLTASCLMAGCGSSSSNTAQSGASGDGSAEKAASEDSRAAAPSNSGEVITLTFFDKNTGDAFDNPVAQAITEKTGIKIEVQQPTGNPEEKLNLMLASGDLPDIVLMDRRSDIVNKYIAAGALVPLNDLIEQYGPDIKEMYGDILNKSRYEDGKNYYLNNWYGLDPDPDRAICIRMDVLDELGYGERAKEGDYFTQEEFRDILAHFKETYTDEDGQAAIPLSANSDYMPAVISTFKAMYGMKNYFEKDGKLYFDVRDPNYLEMVKYINSLYRDGLLDKEWAVNKEQIFTQKAGSGRVAATIGLSTDGNKLLREANGEDTDKQFYMFKVIADGTDPNKTTFSPRSSLGWDAIGITVKNEHPEETIKFMNFLASEEGQYLLMWGIEGKDWDIKDGKHVPRPETLQGFKDDWNAFTKETGIRKWTWFIKNGYGADGTPYDLATKYERDAISTHALTSMANSTWDTAPYDYIGPTAGTQEALSEQKIKDIIDTAFANMVYAESEEQVESLYNAMISEIDANQAAAIEAIYTEKYTSQMDLWK</sequence>
<dbReference type="InterPro" id="IPR006059">
    <property type="entry name" value="SBP"/>
</dbReference>
<keyword evidence="4" id="KW-0564">Palmitate</keyword>
<comment type="caution">
    <text evidence="8">The sequence shown here is derived from an EMBL/GenBank/DDBJ whole genome shotgun (WGS) entry which is preliminary data.</text>
</comment>
<dbReference type="AlphaFoldDB" id="A0A3E3I789"/>
<evidence type="ECO:0000313" key="8">
    <source>
        <dbReference type="EMBL" id="RGE61863.1"/>
    </source>
</evidence>
<evidence type="ECO:0000256" key="5">
    <source>
        <dbReference type="ARBA" id="ARBA00023288"/>
    </source>
</evidence>
<name>A0A3E3I789_9FIRM</name>
<reference evidence="8" key="1">
    <citation type="submission" date="2018-08" db="EMBL/GenBank/DDBJ databases">
        <title>A genome reference for cultivated species of the human gut microbiota.</title>
        <authorList>
            <person name="Zou Y."/>
            <person name="Xue W."/>
            <person name="Luo G."/>
        </authorList>
    </citation>
    <scope>NUCLEOTIDE SEQUENCE [LARGE SCALE GENOMIC DNA]</scope>
    <source>
        <strain evidence="8">TF05-5AC</strain>
    </source>
</reference>
<evidence type="ECO:0000256" key="4">
    <source>
        <dbReference type="ARBA" id="ARBA00023139"/>
    </source>
</evidence>
<keyword evidence="3" id="KW-0472">Membrane</keyword>
<evidence type="ECO:0000256" key="3">
    <source>
        <dbReference type="ARBA" id="ARBA00023136"/>
    </source>
</evidence>
<keyword evidence="5" id="KW-0449">Lipoprotein</keyword>
<accession>A0A3E3I789</accession>
<keyword evidence="1" id="KW-1003">Cell membrane</keyword>
<feature type="region of interest" description="Disordered" evidence="6">
    <location>
        <begin position="28"/>
        <end position="55"/>
    </location>
</feature>
<dbReference type="Gene3D" id="3.40.190.10">
    <property type="entry name" value="Periplasmic binding protein-like II"/>
    <property type="match status" value="2"/>
</dbReference>
<dbReference type="PANTHER" id="PTHR43649:SF33">
    <property type="entry name" value="POLYGALACTURONAN_RHAMNOGALACTURONAN-BINDING PROTEIN YTCQ"/>
    <property type="match status" value="1"/>
</dbReference>
<organism evidence="8 9">
    <name type="scientific">Eisenbergiella massiliensis</name>
    <dbReference type="NCBI Taxonomy" id="1720294"/>
    <lineage>
        <taxon>Bacteria</taxon>
        <taxon>Bacillati</taxon>
        <taxon>Bacillota</taxon>
        <taxon>Clostridia</taxon>
        <taxon>Lachnospirales</taxon>
        <taxon>Lachnospiraceae</taxon>
        <taxon>Eisenbergiella</taxon>
    </lineage>
</organism>
<dbReference type="PANTHER" id="PTHR43649">
    <property type="entry name" value="ARABINOSE-BINDING PROTEIN-RELATED"/>
    <property type="match status" value="1"/>
</dbReference>
<evidence type="ECO:0000256" key="1">
    <source>
        <dbReference type="ARBA" id="ARBA00022475"/>
    </source>
</evidence>
<proteinExistence type="predicted"/>
<gene>
    <name evidence="8" type="ORF">DXC51_10005</name>
</gene>
<protein>
    <submittedName>
        <fullName evidence="8">Extracellular solute-binding protein</fullName>
    </submittedName>
</protein>
<keyword evidence="9" id="KW-1185">Reference proteome</keyword>
<dbReference type="SUPFAM" id="SSF53850">
    <property type="entry name" value="Periplasmic binding protein-like II"/>
    <property type="match status" value="1"/>
</dbReference>